<dbReference type="EMBL" id="CP011102">
    <property type="protein sequence ID" value="AQY51047.1"/>
    <property type="molecule type" value="Genomic_DNA"/>
</dbReference>
<keyword evidence="2" id="KW-0805">Transcription regulation</keyword>
<dbReference type="GO" id="GO:0003677">
    <property type="term" value="F:DNA binding"/>
    <property type="evidence" value="ECO:0007669"/>
    <property type="project" value="UniProtKB-KW"/>
</dbReference>
<organism evidence="6 7">
    <name type="scientific">Listeria weihenstephanensis</name>
    <dbReference type="NCBI Taxonomy" id="1006155"/>
    <lineage>
        <taxon>Bacteria</taxon>
        <taxon>Bacillati</taxon>
        <taxon>Bacillota</taxon>
        <taxon>Bacilli</taxon>
        <taxon>Bacillales</taxon>
        <taxon>Listeriaceae</taxon>
        <taxon>Listeria</taxon>
    </lineage>
</organism>
<evidence type="ECO:0000256" key="4">
    <source>
        <dbReference type="ARBA" id="ARBA00023163"/>
    </source>
</evidence>
<evidence type="ECO:0000256" key="3">
    <source>
        <dbReference type="ARBA" id="ARBA00023125"/>
    </source>
</evidence>
<dbReference type="InterPro" id="IPR036388">
    <property type="entry name" value="WH-like_DNA-bd_sf"/>
</dbReference>
<gene>
    <name evidence="6" type="ORF">UE46_08315</name>
</gene>
<accession>A0A1S7FUK7</accession>
<dbReference type="GO" id="GO:0005829">
    <property type="term" value="C:cytosol"/>
    <property type="evidence" value="ECO:0007669"/>
    <property type="project" value="TreeGrafter"/>
</dbReference>
<keyword evidence="3" id="KW-0238">DNA-binding</keyword>
<protein>
    <submittedName>
        <fullName evidence="6">LysR family transcriptional regulator</fullName>
    </submittedName>
</protein>
<evidence type="ECO:0000259" key="5">
    <source>
        <dbReference type="PROSITE" id="PS50931"/>
    </source>
</evidence>
<dbReference type="InterPro" id="IPR005119">
    <property type="entry name" value="LysR_subst-bd"/>
</dbReference>
<dbReference type="InterPro" id="IPR036390">
    <property type="entry name" value="WH_DNA-bd_sf"/>
</dbReference>
<dbReference type="PANTHER" id="PTHR30419">
    <property type="entry name" value="HTH-TYPE TRANSCRIPTIONAL REGULATOR YBHD"/>
    <property type="match status" value="1"/>
</dbReference>
<dbReference type="KEGG" id="lwi:UE46_08315"/>
<feature type="domain" description="HTH lysR-type" evidence="5">
    <location>
        <begin position="1"/>
        <end position="58"/>
    </location>
</feature>
<evidence type="ECO:0000313" key="6">
    <source>
        <dbReference type="EMBL" id="AQY51047.1"/>
    </source>
</evidence>
<dbReference type="PANTHER" id="PTHR30419:SF8">
    <property type="entry name" value="NITROGEN ASSIMILATION TRANSCRIPTIONAL ACTIVATOR-RELATED"/>
    <property type="match status" value="1"/>
</dbReference>
<evidence type="ECO:0000313" key="7">
    <source>
        <dbReference type="Proteomes" id="UP000223060"/>
    </source>
</evidence>
<dbReference type="CDD" id="cd05466">
    <property type="entry name" value="PBP2_LTTR_substrate"/>
    <property type="match status" value="1"/>
</dbReference>
<dbReference type="RefSeq" id="WP_051493030.1">
    <property type="nucleotide sequence ID" value="NZ_CP011102.1"/>
</dbReference>
<dbReference type="FunFam" id="1.10.10.10:FF:000001">
    <property type="entry name" value="LysR family transcriptional regulator"/>
    <property type="match status" value="1"/>
</dbReference>
<dbReference type="GO" id="GO:0003700">
    <property type="term" value="F:DNA-binding transcription factor activity"/>
    <property type="evidence" value="ECO:0007669"/>
    <property type="project" value="InterPro"/>
</dbReference>
<dbReference type="Proteomes" id="UP000223060">
    <property type="component" value="Chromosome"/>
</dbReference>
<reference evidence="7" key="1">
    <citation type="submission" date="2015-03" db="EMBL/GenBank/DDBJ databases">
        <authorList>
            <person name="Ferrari E."/>
            <person name="Walter M.C."/>
            <person name="Huptas C."/>
            <person name="Scherer S."/>
            <person name="Mueller-Herbst S."/>
        </authorList>
    </citation>
    <scope>NUCLEOTIDE SEQUENCE [LARGE SCALE GENOMIC DNA]</scope>
    <source>
        <strain evidence="7">LWP01</strain>
    </source>
</reference>
<dbReference type="PROSITE" id="PS50931">
    <property type="entry name" value="HTH_LYSR"/>
    <property type="match status" value="1"/>
</dbReference>
<dbReference type="InterPro" id="IPR050950">
    <property type="entry name" value="HTH-type_LysR_regulators"/>
</dbReference>
<evidence type="ECO:0000256" key="1">
    <source>
        <dbReference type="ARBA" id="ARBA00009437"/>
    </source>
</evidence>
<dbReference type="PRINTS" id="PR00039">
    <property type="entry name" value="HTHLYSR"/>
</dbReference>
<evidence type="ECO:0000256" key="2">
    <source>
        <dbReference type="ARBA" id="ARBA00023015"/>
    </source>
</evidence>
<dbReference type="SUPFAM" id="SSF46785">
    <property type="entry name" value="Winged helix' DNA-binding domain"/>
    <property type="match status" value="1"/>
</dbReference>
<dbReference type="Gene3D" id="3.40.190.290">
    <property type="match status" value="1"/>
</dbReference>
<dbReference type="AlphaFoldDB" id="A0A1S7FUK7"/>
<dbReference type="Pfam" id="PF03466">
    <property type="entry name" value="LysR_substrate"/>
    <property type="match status" value="1"/>
</dbReference>
<dbReference type="SUPFAM" id="SSF53850">
    <property type="entry name" value="Periplasmic binding protein-like II"/>
    <property type="match status" value="1"/>
</dbReference>
<sequence length="305" mass="34117">MDIRVLRYFLAVAHEENISAAAKILHVSQPTLSRQLKELEEELEVILFIRGNRKISLTEDGLYLVNQAKEIVAMIDKTASNIKKAEKIRGDIYIGGGESDGMRLIAKVAKELIANYPDVHVHLFSGNAEQLLEKLDNGLLDFGMIIGPIAKQKYSTLNLHTRDQWGVLMRKDCSLAKKTSIRASDIKNVPLITSNQTGVADKLSEWLNTNLDEYNIVGTYNLLYNASLLVEEHVGYALCLDKIINTTGGSELCFRPLMPELYEDIRLIWKRDKVLSKASTVFLEKLIEVTGNRDGGTENSAVSLI</sequence>
<dbReference type="Gene3D" id="1.10.10.10">
    <property type="entry name" value="Winged helix-like DNA-binding domain superfamily/Winged helix DNA-binding domain"/>
    <property type="match status" value="1"/>
</dbReference>
<comment type="similarity">
    <text evidence="1">Belongs to the LysR transcriptional regulatory family.</text>
</comment>
<proteinExistence type="inferred from homology"/>
<keyword evidence="7" id="KW-1185">Reference proteome</keyword>
<dbReference type="InterPro" id="IPR000847">
    <property type="entry name" value="LysR_HTH_N"/>
</dbReference>
<dbReference type="Pfam" id="PF00126">
    <property type="entry name" value="HTH_1"/>
    <property type="match status" value="1"/>
</dbReference>
<keyword evidence="4" id="KW-0804">Transcription</keyword>
<name>A0A1S7FUK7_9LIST</name>